<dbReference type="RefSeq" id="WP_145446560.1">
    <property type="nucleotide sequence ID" value="NZ_CP036280.1"/>
</dbReference>
<dbReference type="KEGG" id="mcad:Pan265_22540"/>
<proteinExistence type="predicted"/>
<dbReference type="InterPro" id="IPR036465">
    <property type="entry name" value="vWFA_dom_sf"/>
</dbReference>
<sequence length="307" mass="33990">MAVKSELLPSALLARLERLDVMSRKILRGGMPGERRSKRRGQSVEFADYRPYVVGDDLRFIDWNLYARLDRLFLRVFMEEEDLAVTVALDCSASMAFGDPSKLGYGARVAAALGYISLAHQNRLSLLTFGGPGGIERLPSLRGRRQLTRMVDFLEPLLAVVPDPNRDPVAGDLGESLRLLASTHATPGILVVISDFLQKDDVGAALRYVNHPRWDALAVHVLSPEELDPSANGITGDLRLRDAEDGSTAEVSVTPGLLRRYRDRLEAFRASVRSACHARDLAYVFAGSGDPIDRTILEPLRRRRMLG</sequence>
<evidence type="ECO:0000259" key="1">
    <source>
        <dbReference type="Pfam" id="PF01882"/>
    </source>
</evidence>
<dbReference type="InterPro" id="IPR002881">
    <property type="entry name" value="DUF58"/>
</dbReference>
<keyword evidence="3" id="KW-1185">Reference proteome</keyword>
<dbReference type="OrthoDB" id="9780819at2"/>
<dbReference type="PANTHER" id="PTHR33608">
    <property type="entry name" value="BLL2464 PROTEIN"/>
    <property type="match status" value="1"/>
</dbReference>
<evidence type="ECO:0000313" key="3">
    <source>
        <dbReference type="Proteomes" id="UP000320386"/>
    </source>
</evidence>
<feature type="domain" description="DUF58" evidence="1">
    <location>
        <begin position="48"/>
        <end position="260"/>
    </location>
</feature>
<evidence type="ECO:0000313" key="2">
    <source>
        <dbReference type="EMBL" id="QDU72389.1"/>
    </source>
</evidence>
<dbReference type="Pfam" id="PF01882">
    <property type="entry name" value="DUF58"/>
    <property type="match status" value="1"/>
</dbReference>
<dbReference type="EMBL" id="CP036280">
    <property type="protein sequence ID" value="QDU72389.1"/>
    <property type="molecule type" value="Genomic_DNA"/>
</dbReference>
<dbReference type="Proteomes" id="UP000320386">
    <property type="component" value="Chromosome"/>
</dbReference>
<name>A0A518BZK0_9BACT</name>
<dbReference type="AlphaFoldDB" id="A0A518BZK0"/>
<protein>
    <recommendedName>
        <fullName evidence="1">DUF58 domain-containing protein</fullName>
    </recommendedName>
</protein>
<reference evidence="2 3" key="1">
    <citation type="submission" date="2019-02" db="EMBL/GenBank/DDBJ databases">
        <title>Deep-cultivation of Planctomycetes and their phenomic and genomic characterization uncovers novel biology.</title>
        <authorList>
            <person name="Wiegand S."/>
            <person name="Jogler M."/>
            <person name="Boedeker C."/>
            <person name="Pinto D."/>
            <person name="Vollmers J."/>
            <person name="Rivas-Marin E."/>
            <person name="Kohn T."/>
            <person name="Peeters S.H."/>
            <person name="Heuer A."/>
            <person name="Rast P."/>
            <person name="Oberbeckmann S."/>
            <person name="Bunk B."/>
            <person name="Jeske O."/>
            <person name="Meyerdierks A."/>
            <person name="Storesund J.E."/>
            <person name="Kallscheuer N."/>
            <person name="Luecker S."/>
            <person name="Lage O.M."/>
            <person name="Pohl T."/>
            <person name="Merkel B.J."/>
            <person name="Hornburger P."/>
            <person name="Mueller R.-W."/>
            <person name="Bruemmer F."/>
            <person name="Labrenz M."/>
            <person name="Spormann A.M."/>
            <person name="Op den Camp H."/>
            <person name="Overmann J."/>
            <person name="Amann R."/>
            <person name="Jetten M.S.M."/>
            <person name="Mascher T."/>
            <person name="Medema M.H."/>
            <person name="Devos D.P."/>
            <person name="Kaster A.-K."/>
            <person name="Ovreas L."/>
            <person name="Rohde M."/>
            <person name="Galperin M.Y."/>
            <person name="Jogler C."/>
        </authorList>
    </citation>
    <scope>NUCLEOTIDE SEQUENCE [LARGE SCALE GENOMIC DNA]</scope>
    <source>
        <strain evidence="2 3">Pan265</strain>
    </source>
</reference>
<gene>
    <name evidence="2" type="ORF">Pan265_22540</name>
</gene>
<accession>A0A518BZK0</accession>
<organism evidence="2 3">
    <name type="scientific">Mucisphaera calidilacus</name>
    <dbReference type="NCBI Taxonomy" id="2527982"/>
    <lineage>
        <taxon>Bacteria</taxon>
        <taxon>Pseudomonadati</taxon>
        <taxon>Planctomycetota</taxon>
        <taxon>Phycisphaerae</taxon>
        <taxon>Phycisphaerales</taxon>
        <taxon>Phycisphaeraceae</taxon>
        <taxon>Mucisphaera</taxon>
    </lineage>
</organism>
<dbReference type="PANTHER" id="PTHR33608:SF7">
    <property type="entry name" value="DUF58 DOMAIN-CONTAINING PROTEIN"/>
    <property type="match status" value="1"/>
</dbReference>
<dbReference type="SUPFAM" id="SSF53300">
    <property type="entry name" value="vWA-like"/>
    <property type="match status" value="1"/>
</dbReference>